<dbReference type="RefSeq" id="WP_003442365.1">
    <property type="nucleotide sequence ID" value="NZ_ANZB01000002.1"/>
</dbReference>
<evidence type="ECO:0000256" key="1">
    <source>
        <dbReference type="SAM" id="MobiDB-lite"/>
    </source>
</evidence>
<keyword evidence="2" id="KW-0732">Signal</keyword>
<feature type="region of interest" description="Disordered" evidence="1">
    <location>
        <begin position="30"/>
        <end position="59"/>
    </location>
</feature>
<dbReference type="EMBL" id="JPGY02000001">
    <property type="protein sequence ID" value="KRU11949.1"/>
    <property type="molecule type" value="Genomic_DNA"/>
</dbReference>
<evidence type="ECO:0008006" key="7">
    <source>
        <dbReference type="Google" id="ProtNLM"/>
    </source>
</evidence>
<organism evidence="3 6">
    <name type="scientific">Clostridium pasteurianum DSM 525 = ATCC 6013</name>
    <dbReference type="NCBI Taxonomy" id="1262449"/>
    <lineage>
        <taxon>Bacteria</taxon>
        <taxon>Bacillati</taxon>
        <taxon>Bacillota</taxon>
        <taxon>Clostridia</taxon>
        <taxon>Eubacteriales</taxon>
        <taxon>Clostridiaceae</taxon>
        <taxon>Clostridium</taxon>
    </lineage>
</organism>
<dbReference type="KEGG" id="cpae:CPAST_c19830"/>
<dbReference type="EMBL" id="CP009268">
    <property type="protein sequence ID" value="AJA52041.1"/>
    <property type="molecule type" value="Genomic_DNA"/>
</dbReference>
<dbReference type="KEGG" id="cpat:CLPA_c19830"/>
<gene>
    <name evidence="3" type="ORF">CLPA_c19830</name>
    <name evidence="4" type="ORF">CP6013_01196</name>
</gene>
<accession>A0A0H3J819</accession>
<feature type="chain" id="PRO_5038209370" description="Lipoprotein" evidence="2">
    <location>
        <begin position="23"/>
        <end position="170"/>
    </location>
</feature>
<evidence type="ECO:0000313" key="6">
    <source>
        <dbReference type="Proteomes" id="UP000030905"/>
    </source>
</evidence>
<keyword evidence="6" id="KW-1185">Reference proteome</keyword>
<name>A0A0H3J819_CLOPA</name>
<sequence>MKSKKNIKIVISVISLIILMLAAGCSNTNKNPSNQQSSTTSGNSENNKPSNAASPDSEAKDAALNGLVAKIDGNKISIIKMIKKDNKDNSNGSMPKKGSSAATKNMITFELSNNTTVIVRTVSNQGIKNTDTKDAAGSISDIKENSFVEVWTKKDGDTVTASKVIVSIFN</sequence>
<dbReference type="Proteomes" id="UP000028042">
    <property type="component" value="Unassembled WGS sequence"/>
</dbReference>
<reference evidence="4" key="2">
    <citation type="submission" date="2015-10" db="EMBL/GenBank/DDBJ databases">
        <title>Improved Draft Genome Sequence of Clostridium pasteurianum Strain ATCC 6013 (DSM 525) Using a Hybrid Next-Generation Sequencing Approach.</title>
        <authorList>
            <person name="Pyne M.E."/>
            <person name="Utturkar S.M."/>
            <person name="Brown S.D."/>
            <person name="Moo-Young M."/>
            <person name="Chung D.A."/>
            <person name="Chou P.C."/>
        </authorList>
    </citation>
    <scope>NUCLEOTIDE SEQUENCE</scope>
    <source>
        <strain evidence="4">ATCC 6013</strain>
    </source>
</reference>
<feature type="compositionally biased region" description="Low complexity" evidence="1">
    <location>
        <begin position="30"/>
        <end position="47"/>
    </location>
</feature>
<dbReference type="PROSITE" id="PS51257">
    <property type="entry name" value="PROKAR_LIPOPROTEIN"/>
    <property type="match status" value="1"/>
</dbReference>
<evidence type="ECO:0000256" key="2">
    <source>
        <dbReference type="SAM" id="SignalP"/>
    </source>
</evidence>
<dbReference type="AlphaFoldDB" id="A0A0H3J819"/>
<evidence type="ECO:0000313" key="4">
    <source>
        <dbReference type="EMBL" id="KRU11949.1"/>
    </source>
</evidence>
<dbReference type="PATRIC" id="fig|1262449.3.peg.1014"/>
<proteinExistence type="predicted"/>
<dbReference type="GeneID" id="93074135"/>
<protein>
    <recommendedName>
        <fullName evidence="7">Lipoprotein</fullName>
    </recommendedName>
</protein>
<reference evidence="4 5" key="3">
    <citation type="journal article" name="Genome Announc.">
        <title>Improved Draft Genome Sequence of Clostridium pasteurianum Strain ATCC 6013 (DSM 525) Using a Hybrid Next-Generation Sequencing Approach.</title>
        <authorList>
            <person name="Pyne M.E."/>
            <person name="Utturkar S."/>
            <person name="Brown S.D."/>
            <person name="Moo-Young M."/>
            <person name="Chung D.A."/>
            <person name="Chou C.P."/>
        </authorList>
    </citation>
    <scope>NUCLEOTIDE SEQUENCE [LARGE SCALE GENOMIC DNA]</scope>
    <source>
        <strain evidence="4 5">ATCC 6013</strain>
    </source>
</reference>
<evidence type="ECO:0000313" key="5">
    <source>
        <dbReference type="Proteomes" id="UP000028042"/>
    </source>
</evidence>
<reference evidence="3 6" key="1">
    <citation type="journal article" date="2015" name="Genome Announc.">
        <title>Complete Genome Sequence of the Nitrogen-Fixing and Solvent-Producing Clostridium pasteurianum DSM 525.</title>
        <authorList>
            <person name="Poehlein A."/>
            <person name="Grosse-Honebrink A."/>
            <person name="Zhang Y."/>
            <person name="Minton N.P."/>
            <person name="Daniel R."/>
        </authorList>
    </citation>
    <scope>NUCLEOTIDE SEQUENCE [LARGE SCALE GENOMIC DNA]</scope>
    <source>
        <strain evidence="3">DSM 525</strain>
        <strain evidence="6">DSM 525 / ATCC 6013</strain>
    </source>
</reference>
<feature type="signal peptide" evidence="2">
    <location>
        <begin position="1"/>
        <end position="22"/>
    </location>
</feature>
<dbReference type="Proteomes" id="UP000030905">
    <property type="component" value="Chromosome"/>
</dbReference>
<evidence type="ECO:0000313" key="3">
    <source>
        <dbReference type="EMBL" id="AJA52041.1"/>
    </source>
</evidence>